<comment type="caution">
    <text evidence="1">The sequence shown here is derived from an EMBL/GenBank/DDBJ whole genome shotgun (WGS) entry which is preliminary data.</text>
</comment>
<dbReference type="Proteomes" id="UP000593561">
    <property type="component" value="Unassembled WGS sequence"/>
</dbReference>
<proteinExistence type="predicted"/>
<evidence type="ECO:0000313" key="1">
    <source>
        <dbReference type="EMBL" id="MBA0618519.1"/>
    </source>
</evidence>
<evidence type="ECO:0008006" key="3">
    <source>
        <dbReference type="Google" id="ProtNLM"/>
    </source>
</evidence>
<evidence type="ECO:0000313" key="2">
    <source>
        <dbReference type="Proteomes" id="UP000593561"/>
    </source>
</evidence>
<sequence>MDLFQVWLPDDVIRRIVSIHPPHHLSGPDKIAWVGSASRETSHIGRAEKARYREEERCMVCGSAPKDVVHAIRDCSTVKEVWSQLIPVEKQGLYSWAVQCSSSLKVSHSMRQNVRMSVNGEGSWICLNSDGTLKLDFGLAAAGAVLRDCHGGCFLGFIRNLGHCSVFNAKL</sequence>
<dbReference type="EMBL" id="JABFAC010000007">
    <property type="protein sequence ID" value="MBA0618519.1"/>
    <property type="molecule type" value="Genomic_DNA"/>
</dbReference>
<reference evidence="1 2" key="1">
    <citation type="journal article" date="2019" name="Genome Biol. Evol.">
        <title>Insights into the evolution of the New World diploid cottons (Gossypium, subgenus Houzingenia) based on genome sequencing.</title>
        <authorList>
            <person name="Grover C.E."/>
            <person name="Arick M.A. 2nd"/>
            <person name="Thrash A."/>
            <person name="Conover J.L."/>
            <person name="Sanders W.S."/>
            <person name="Peterson D.G."/>
            <person name="Frelichowski J.E."/>
            <person name="Scheffler J.A."/>
            <person name="Scheffler B.E."/>
            <person name="Wendel J.F."/>
        </authorList>
    </citation>
    <scope>NUCLEOTIDE SEQUENCE [LARGE SCALE GENOMIC DNA]</scope>
    <source>
        <strain evidence="1">27</strain>
        <tissue evidence="1">Leaf</tissue>
    </source>
</reference>
<accession>A0A7J8RXI2</accession>
<organism evidence="1 2">
    <name type="scientific">Gossypium davidsonii</name>
    <name type="common">Davidson's cotton</name>
    <name type="synonym">Gossypium klotzschianum subsp. davidsonii</name>
    <dbReference type="NCBI Taxonomy" id="34287"/>
    <lineage>
        <taxon>Eukaryota</taxon>
        <taxon>Viridiplantae</taxon>
        <taxon>Streptophyta</taxon>
        <taxon>Embryophyta</taxon>
        <taxon>Tracheophyta</taxon>
        <taxon>Spermatophyta</taxon>
        <taxon>Magnoliopsida</taxon>
        <taxon>eudicotyledons</taxon>
        <taxon>Gunneridae</taxon>
        <taxon>Pentapetalae</taxon>
        <taxon>rosids</taxon>
        <taxon>malvids</taxon>
        <taxon>Malvales</taxon>
        <taxon>Malvaceae</taxon>
        <taxon>Malvoideae</taxon>
        <taxon>Gossypium</taxon>
    </lineage>
</organism>
<protein>
    <recommendedName>
        <fullName evidence="3">Reverse transcriptase zinc-binding domain-containing protein</fullName>
    </recommendedName>
</protein>
<dbReference type="AlphaFoldDB" id="A0A7J8RXI2"/>
<gene>
    <name evidence="1" type="ORF">Godav_027850</name>
</gene>
<name>A0A7J8RXI2_GOSDV</name>
<keyword evidence="2" id="KW-1185">Reference proteome</keyword>